<dbReference type="SUPFAM" id="SSF56672">
    <property type="entry name" value="DNA/RNA polymerases"/>
    <property type="match status" value="1"/>
</dbReference>
<accession>A0A833Y4M1</accession>
<comment type="caution">
    <text evidence="1">The sequence shown here is derived from an EMBL/GenBank/DDBJ whole genome shotgun (WGS) entry which is preliminary data.</text>
</comment>
<dbReference type="Proteomes" id="UP000619265">
    <property type="component" value="Unassembled WGS sequence"/>
</dbReference>
<dbReference type="InterPro" id="IPR052343">
    <property type="entry name" value="Retrotransposon-Effector_Assoc"/>
</dbReference>
<dbReference type="InterPro" id="IPR043502">
    <property type="entry name" value="DNA/RNA_pol_sf"/>
</dbReference>
<feature type="non-terminal residue" evidence="1">
    <location>
        <position position="175"/>
    </location>
</feature>
<dbReference type="AlphaFoldDB" id="A0A833Y4M1"/>
<gene>
    <name evidence="1" type="ORF">F2P56_003995</name>
</gene>
<evidence type="ECO:0000313" key="1">
    <source>
        <dbReference type="EMBL" id="KAF5477346.1"/>
    </source>
</evidence>
<reference evidence="1" key="2">
    <citation type="submission" date="2020-03" db="EMBL/GenBank/DDBJ databases">
        <title>Walnut 2.0.</title>
        <authorList>
            <person name="Marrano A."/>
            <person name="Britton M."/>
            <person name="Zimin A.V."/>
            <person name="Zaini P.A."/>
            <person name="Workman R."/>
            <person name="Puiu D."/>
            <person name="Bianco L."/>
            <person name="Allen B.J."/>
            <person name="Troggio M."/>
            <person name="Leslie C.A."/>
            <person name="Timp W."/>
            <person name="Dendekar A."/>
            <person name="Salzberg S.L."/>
            <person name="Neale D.B."/>
        </authorList>
    </citation>
    <scope>NUCLEOTIDE SEQUENCE</scope>
    <source>
        <tissue evidence="1">Leaves</tissue>
    </source>
</reference>
<dbReference type="PANTHER" id="PTHR46890">
    <property type="entry name" value="NON-LTR RETROLELEMENT REVERSE TRANSCRIPTASE-LIKE PROTEIN-RELATED"/>
    <property type="match status" value="1"/>
</dbReference>
<dbReference type="PANTHER" id="PTHR46890:SF41">
    <property type="entry name" value="RNA BINDING _ RNA-DIRECTED DNA POLYMERASE"/>
    <property type="match status" value="1"/>
</dbReference>
<evidence type="ECO:0008006" key="3">
    <source>
        <dbReference type="Google" id="ProtNLM"/>
    </source>
</evidence>
<proteinExistence type="predicted"/>
<reference evidence="1" key="1">
    <citation type="submission" date="2015-10" db="EMBL/GenBank/DDBJ databases">
        <authorList>
            <person name="Martinez-Garcia P.J."/>
            <person name="Crepeau M.W."/>
            <person name="Puiu D."/>
            <person name="Gonzalez-Ibeas D."/>
            <person name="Whalen J."/>
            <person name="Stevens K."/>
            <person name="Paul R."/>
            <person name="Butterfield T."/>
            <person name="Britton M."/>
            <person name="Reagan R."/>
            <person name="Chakraborty S."/>
            <person name="Walawage S.L."/>
            <person name="Vasquez-Gross H.A."/>
            <person name="Cardeno C."/>
            <person name="Famula R."/>
            <person name="Pratt K."/>
            <person name="Kuruganti S."/>
            <person name="Aradhya M.K."/>
            <person name="Leslie C.A."/>
            <person name="Dandekar A.M."/>
            <person name="Salzberg S.L."/>
            <person name="Wegrzyn J.L."/>
            <person name="Langley C.H."/>
            <person name="Neale D.B."/>
        </authorList>
    </citation>
    <scope>NUCLEOTIDE SEQUENCE</scope>
    <source>
        <tissue evidence="1">Leaves</tissue>
    </source>
</reference>
<organism evidence="1 2">
    <name type="scientific">Juglans regia</name>
    <name type="common">English walnut</name>
    <dbReference type="NCBI Taxonomy" id="51240"/>
    <lineage>
        <taxon>Eukaryota</taxon>
        <taxon>Viridiplantae</taxon>
        <taxon>Streptophyta</taxon>
        <taxon>Embryophyta</taxon>
        <taxon>Tracheophyta</taxon>
        <taxon>Spermatophyta</taxon>
        <taxon>Magnoliopsida</taxon>
        <taxon>eudicotyledons</taxon>
        <taxon>Gunneridae</taxon>
        <taxon>Pentapetalae</taxon>
        <taxon>rosids</taxon>
        <taxon>fabids</taxon>
        <taxon>Fagales</taxon>
        <taxon>Juglandaceae</taxon>
        <taxon>Juglans</taxon>
    </lineage>
</organism>
<protein>
    <recommendedName>
        <fullName evidence="3">Reverse transcriptase domain-containing protein</fullName>
    </recommendedName>
</protein>
<name>A0A833Y4M1_JUGRE</name>
<dbReference type="Gramene" id="Jr02_08800_p1">
    <property type="protein sequence ID" value="cds.Jr02_08800_p1"/>
    <property type="gene ID" value="Jr02_08800"/>
</dbReference>
<sequence length="175" mass="19410">MEKNEAMCATPTLDEIKKASWSISANSGLGLDGFSACFFMMAWDIVKENMLEMIEDFFAGHSLTTFFRATNLVLILKVDKPLGFGQFRLISLCSIVYKIMSKIMVFRLALILDKIISPEQASFIPGRSIFENISFAQELVQGGGTLISHLLNVDDILIFANGGKSSIWNLMGVLQ</sequence>
<dbReference type="EMBL" id="LIHL02000002">
    <property type="protein sequence ID" value="KAF5477346.1"/>
    <property type="molecule type" value="Genomic_DNA"/>
</dbReference>
<evidence type="ECO:0000313" key="2">
    <source>
        <dbReference type="Proteomes" id="UP000619265"/>
    </source>
</evidence>